<evidence type="ECO:0000313" key="2">
    <source>
        <dbReference type="EMBL" id="AKG42535.1"/>
    </source>
</evidence>
<organism evidence="2 3">
    <name type="scientific">Streptomyces xiamenensis</name>
    <dbReference type="NCBI Taxonomy" id="408015"/>
    <lineage>
        <taxon>Bacteria</taxon>
        <taxon>Bacillati</taxon>
        <taxon>Actinomycetota</taxon>
        <taxon>Actinomycetes</taxon>
        <taxon>Kitasatosporales</taxon>
        <taxon>Streptomycetaceae</taxon>
        <taxon>Streptomyces</taxon>
    </lineage>
</organism>
<proteinExistence type="predicted"/>
<protein>
    <submittedName>
        <fullName evidence="2">Multi-component regulatory system-10</fullName>
    </submittedName>
</protein>
<dbReference type="HOGENOM" id="CLU_074078_3_1_11"/>
<accession>A0A0F7FRD1</accession>
<gene>
    <name evidence="2" type="ORF">SXIM_11510</name>
</gene>
<feature type="region of interest" description="Disordered" evidence="1">
    <location>
        <begin position="1"/>
        <end position="22"/>
    </location>
</feature>
<name>A0A0F7FRD1_9ACTN</name>
<dbReference type="RefSeq" id="WP_030734708.1">
    <property type="nucleotide sequence ID" value="NZ_CP009922.3"/>
</dbReference>
<dbReference type="Proteomes" id="UP000034034">
    <property type="component" value="Chromosome"/>
</dbReference>
<sequence>MSRKRREDGGGAGGQEEEAPVPLYVITGGRSEGKEDHLVLDLVTLVVSRSAPTSGMHPEQAAILRMCGNPLSVAEISAYIDLPFSAVNVLLADLLANSHVEVREARSAAPQRTATDPDIDTLKALIDGLQRL</sequence>
<dbReference type="KEGG" id="sxi:SXIM_11510"/>
<dbReference type="InterPro" id="IPR007995">
    <property type="entry name" value="DUF742"/>
</dbReference>
<dbReference type="PATRIC" id="fig|408015.6.peg.1181"/>
<dbReference type="PANTHER" id="PTHR36221">
    <property type="entry name" value="DUF742 DOMAIN-CONTAINING PROTEIN"/>
    <property type="match status" value="1"/>
</dbReference>
<dbReference type="STRING" id="408015.SXIM_11510"/>
<dbReference type="PANTHER" id="PTHR36221:SF1">
    <property type="entry name" value="DUF742 DOMAIN-CONTAINING PROTEIN"/>
    <property type="match status" value="1"/>
</dbReference>
<reference evidence="2" key="1">
    <citation type="submission" date="2019-08" db="EMBL/GenBank/DDBJ databases">
        <title>Complete genome sequence of a mangrove-derived Streptomyces xiamenensis.</title>
        <authorList>
            <person name="Xu J."/>
        </authorList>
    </citation>
    <scope>NUCLEOTIDE SEQUENCE</scope>
    <source>
        <strain evidence="2">318</strain>
    </source>
</reference>
<evidence type="ECO:0000256" key="1">
    <source>
        <dbReference type="SAM" id="MobiDB-lite"/>
    </source>
</evidence>
<dbReference type="AlphaFoldDB" id="A0A0F7FRD1"/>
<dbReference type="Pfam" id="PF05331">
    <property type="entry name" value="DUF742"/>
    <property type="match status" value="1"/>
</dbReference>
<dbReference type="EMBL" id="CP009922">
    <property type="protein sequence ID" value="AKG42535.1"/>
    <property type="molecule type" value="Genomic_DNA"/>
</dbReference>
<keyword evidence="3" id="KW-1185">Reference proteome</keyword>
<evidence type="ECO:0000313" key="3">
    <source>
        <dbReference type="Proteomes" id="UP000034034"/>
    </source>
</evidence>